<feature type="compositionally biased region" description="Basic and acidic residues" evidence="1">
    <location>
        <begin position="244"/>
        <end position="254"/>
    </location>
</feature>
<keyword evidence="2" id="KW-0812">Transmembrane</keyword>
<gene>
    <name evidence="3" type="ORF">CGI_10014123</name>
</gene>
<dbReference type="InParanoid" id="K1PP50"/>
<name>K1PP50_MAGGI</name>
<reference evidence="3" key="1">
    <citation type="journal article" date="2012" name="Nature">
        <title>The oyster genome reveals stress adaptation and complexity of shell formation.</title>
        <authorList>
            <person name="Zhang G."/>
            <person name="Fang X."/>
            <person name="Guo X."/>
            <person name="Li L."/>
            <person name="Luo R."/>
            <person name="Xu F."/>
            <person name="Yang P."/>
            <person name="Zhang L."/>
            <person name="Wang X."/>
            <person name="Qi H."/>
            <person name="Xiong Z."/>
            <person name="Que H."/>
            <person name="Xie Y."/>
            <person name="Holland P.W."/>
            <person name="Paps J."/>
            <person name="Zhu Y."/>
            <person name="Wu F."/>
            <person name="Chen Y."/>
            <person name="Wang J."/>
            <person name="Peng C."/>
            <person name="Meng J."/>
            <person name="Yang L."/>
            <person name="Liu J."/>
            <person name="Wen B."/>
            <person name="Zhang N."/>
            <person name="Huang Z."/>
            <person name="Zhu Q."/>
            <person name="Feng Y."/>
            <person name="Mount A."/>
            <person name="Hedgecock D."/>
            <person name="Xu Z."/>
            <person name="Liu Y."/>
            <person name="Domazet-Loso T."/>
            <person name="Du Y."/>
            <person name="Sun X."/>
            <person name="Zhang S."/>
            <person name="Liu B."/>
            <person name="Cheng P."/>
            <person name="Jiang X."/>
            <person name="Li J."/>
            <person name="Fan D."/>
            <person name="Wang W."/>
            <person name="Fu W."/>
            <person name="Wang T."/>
            <person name="Wang B."/>
            <person name="Zhang J."/>
            <person name="Peng Z."/>
            <person name="Li Y."/>
            <person name="Li N."/>
            <person name="Wang J."/>
            <person name="Chen M."/>
            <person name="He Y."/>
            <person name="Tan F."/>
            <person name="Song X."/>
            <person name="Zheng Q."/>
            <person name="Huang R."/>
            <person name="Yang H."/>
            <person name="Du X."/>
            <person name="Chen L."/>
            <person name="Yang M."/>
            <person name="Gaffney P.M."/>
            <person name="Wang S."/>
            <person name="Luo L."/>
            <person name="She Z."/>
            <person name="Ming Y."/>
            <person name="Huang W."/>
            <person name="Zhang S."/>
            <person name="Huang B."/>
            <person name="Zhang Y."/>
            <person name="Qu T."/>
            <person name="Ni P."/>
            <person name="Miao G."/>
            <person name="Wang J."/>
            <person name="Wang Q."/>
            <person name="Steinberg C.E."/>
            <person name="Wang H."/>
            <person name="Li N."/>
            <person name="Qian L."/>
            <person name="Zhang G."/>
            <person name="Li Y."/>
            <person name="Yang H."/>
            <person name="Liu X."/>
            <person name="Wang J."/>
            <person name="Yin Y."/>
            <person name="Wang J."/>
        </authorList>
    </citation>
    <scope>NUCLEOTIDE SEQUENCE [LARGE SCALE GENOMIC DNA]</scope>
    <source>
        <strain evidence="3">05x7-T-G4-1.051#20</strain>
    </source>
</reference>
<feature type="region of interest" description="Disordered" evidence="1">
    <location>
        <begin position="49"/>
        <end position="97"/>
    </location>
</feature>
<dbReference type="EMBL" id="JH818655">
    <property type="protein sequence ID" value="EKC18250.1"/>
    <property type="molecule type" value="Genomic_DNA"/>
</dbReference>
<keyword evidence="2" id="KW-0472">Membrane</keyword>
<feature type="compositionally biased region" description="Low complexity" evidence="1">
    <location>
        <begin position="85"/>
        <end position="97"/>
    </location>
</feature>
<feature type="compositionally biased region" description="Basic and acidic residues" evidence="1">
    <location>
        <begin position="66"/>
        <end position="84"/>
    </location>
</feature>
<accession>K1PP50</accession>
<evidence type="ECO:0000256" key="1">
    <source>
        <dbReference type="SAM" id="MobiDB-lite"/>
    </source>
</evidence>
<feature type="compositionally biased region" description="Basic and acidic residues" evidence="1">
    <location>
        <begin position="325"/>
        <end position="352"/>
    </location>
</feature>
<feature type="region of interest" description="Disordered" evidence="1">
    <location>
        <begin position="167"/>
        <end position="418"/>
    </location>
</feature>
<feature type="compositionally biased region" description="Basic and acidic residues" evidence="1">
    <location>
        <begin position="264"/>
        <end position="282"/>
    </location>
</feature>
<organism evidence="3">
    <name type="scientific">Magallana gigas</name>
    <name type="common">Pacific oyster</name>
    <name type="synonym">Crassostrea gigas</name>
    <dbReference type="NCBI Taxonomy" id="29159"/>
    <lineage>
        <taxon>Eukaryota</taxon>
        <taxon>Metazoa</taxon>
        <taxon>Spiralia</taxon>
        <taxon>Lophotrochozoa</taxon>
        <taxon>Mollusca</taxon>
        <taxon>Bivalvia</taxon>
        <taxon>Autobranchia</taxon>
        <taxon>Pteriomorphia</taxon>
        <taxon>Ostreida</taxon>
        <taxon>Ostreoidea</taxon>
        <taxon>Ostreidae</taxon>
        <taxon>Magallana</taxon>
    </lineage>
</organism>
<dbReference type="GO" id="GO:0000139">
    <property type="term" value="C:Golgi membrane"/>
    <property type="evidence" value="ECO:0007669"/>
    <property type="project" value="InterPro"/>
</dbReference>
<proteinExistence type="predicted"/>
<keyword evidence="2" id="KW-1133">Transmembrane helix</keyword>
<feature type="compositionally biased region" description="Basic and acidic residues" evidence="1">
    <location>
        <begin position="377"/>
        <end position="403"/>
    </location>
</feature>
<dbReference type="PANTHER" id="PTHR22909">
    <property type="entry name" value="GOLGI INTEGRAL MEMBRANE PROTEIN 4"/>
    <property type="match status" value="1"/>
</dbReference>
<evidence type="ECO:0000256" key="2">
    <source>
        <dbReference type="SAM" id="Phobius"/>
    </source>
</evidence>
<dbReference type="HOGENOM" id="CLU_558078_0_0_1"/>
<feature type="compositionally biased region" description="Basic and acidic residues" evidence="1">
    <location>
        <begin position="216"/>
        <end position="231"/>
    </location>
</feature>
<feature type="compositionally biased region" description="Basic and acidic residues" evidence="1">
    <location>
        <begin position="197"/>
        <end position="207"/>
    </location>
</feature>
<dbReference type="AlphaFoldDB" id="K1PP50"/>
<sequence length="489" mass="55620">MQGTMTRNTGAIKTVFIALIVLGWLYTMYKYHETSEKLQTSRQVGERIRKEQEKLSSKLQDTLTEAEDHRQNCDREKKEYDRRLQSQQQQHKMLQAQHQDLEAELTKIQREKEKEAEDRQSADLQRTQEYERLKQEKELEISNLKDEVANVKREKGNLEEQIQRLNSQLQSSQGNQQQPINANQQQAGGNVDTMNAAEKEKLMEHHQQQHQMAPPKMDDKERDPEQHEKVQESTGSPINQAAVEQRKDLEEHPNIKPPEVLDVEEVKYGEHKKDEKTSDSKNVKPKLGDPVLQVAPPNEKVERPGNVEENMNILPPGGDNGKGIQDSKKEQNLQPPRVEREKKEEKKEDPDAVPKIPNMDHPQILEPVLHNPDEEDKVPRSDDRNIGKMDNHPQESQGQHEDAGLAQAAEDGVDDNAEDKDEKGILILYTLEIVVVDQASGQKTKSSSLLISVSCIPFAKGTSYLGDGNGRVDTIGLRGLRTSARDATQ</sequence>
<evidence type="ECO:0000313" key="3">
    <source>
        <dbReference type="EMBL" id="EKC18250.1"/>
    </source>
</evidence>
<feature type="compositionally biased region" description="Low complexity" evidence="1">
    <location>
        <begin position="167"/>
        <end position="190"/>
    </location>
</feature>
<protein>
    <submittedName>
        <fullName evidence="3">Golgi integral membrane protein 4</fullName>
    </submittedName>
</protein>
<dbReference type="InterPro" id="IPR042336">
    <property type="entry name" value="GOLIM4"/>
</dbReference>
<feature type="transmembrane region" description="Helical" evidence="2">
    <location>
        <begin position="12"/>
        <end position="29"/>
    </location>
</feature>
<dbReference type="PANTHER" id="PTHR22909:SF24">
    <property type="entry name" value="GOLGI INTEGRAL MEMBRANE PROTEIN 4-RELATED"/>
    <property type="match status" value="1"/>
</dbReference>